<dbReference type="Gene3D" id="3.40.47.10">
    <property type="match status" value="1"/>
</dbReference>
<dbReference type="Pfam" id="PF00108">
    <property type="entry name" value="Thiolase_N"/>
    <property type="match status" value="1"/>
</dbReference>
<dbReference type="AlphaFoldDB" id="A0A3N1UW73"/>
<dbReference type="PANTHER" id="PTHR42870">
    <property type="entry name" value="ACETYL-COA C-ACETYLTRANSFERASE"/>
    <property type="match status" value="1"/>
</dbReference>
<evidence type="ECO:0000313" key="4">
    <source>
        <dbReference type="Proteomes" id="UP000276223"/>
    </source>
</evidence>
<proteinExistence type="predicted"/>
<accession>A0A3N1UW73</accession>
<feature type="domain" description="Thiolase N-terminal" evidence="1">
    <location>
        <begin position="9"/>
        <end position="199"/>
    </location>
</feature>
<gene>
    <name evidence="3" type="ORF">EDC27_1849</name>
</gene>
<dbReference type="OrthoDB" id="9785768at2"/>
<organism evidence="3 4">
    <name type="scientific">Desulfosoma caldarium</name>
    <dbReference type="NCBI Taxonomy" id="610254"/>
    <lineage>
        <taxon>Bacteria</taxon>
        <taxon>Pseudomonadati</taxon>
        <taxon>Thermodesulfobacteriota</taxon>
        <taxon>Syntrophobacteria</taxon>
        <taxon>Syntrophobacterales</taxon>
        <taxon>Syntrophobacteraceae</taxon>
        <taxon>Desulfosoma</taxon>
    </lineage>
</organism>
<feature type="domain" description="Thiolase C-terminal" evidence="2">
    <location>
        <begin position="254"/>
        <end position="392"/>
    </location>
</feature>
<dbReference type="InterPro" id="IPR055140">
    <property type="entry name" value="Thiolase_C_2"/>
</dbReference>
<evidence type="ECO:0000259" key="2">
    <source>
        <dbReference type="Pfam" id="PF22691"/>
    </source>
</evidence>
<dbReference type="PANTHER" id="PTHR42870:SF6">
    <property type="entry name" value="ACETYL-COA C-ACYLTRANSFERASE"/>
    <property type="match status" value="1"/>
</dbReference>
<comment type="caution">
    <text evidence="3">The sequence shown here is derived from an EMBL/GenBank/DDBJ whole genome shotgun (WGS) entry which is preliminary data.</text>
</comment>
<evidence type="ECO:0000259" key="1">
    <source>
        <dbReference type="Pfam" id="PF00108"/>
    </source>
</evidence>
<evidence type="ECO:0000313" key="3">
    <source>
        <dbReference type="EMBL" id="ROQ92161.1"/>
    </source>
</evidence>
<keyword evidence="3" id="KW-0808">Transferase</keyword>
<dbReference type="InterPro" id="IPR020616">
    <property type="entry name" value="Thiolase_N"/>
</dbReference>
<protein>
    <submittedName>
        <fullName evidence="3">Acetyl-CoA C-acetyltransferase</fullName>
    </submittedName>
</protein>
<dbReference type="Proteomes" id="UP000276223">
    <property type="component" value="Unassembled WGS sequence"/>
</dbReference>
<dbReference type="RefSeq" id="WP_123290327.1">
    <property type="nucleotide sequence ID" value="NZ_RJVA01000012.1"/>
</dbReference>
<dbReference type="InterPro" id="IPR016039">
    <property type="entry name" value="Thiolase-like"/>
</dbReference>
<name>A0A3N1UW73_9BACT</name>
<dbReference type="CDD" id="cd00829">
    <property type="entry name" value="SCP-x_thiolase"/>
    <property type="match status" value="1"/>
</dbReference>
<sequence length="398" mass="42557">MATGIKDKVAIIGMGCTRFGERWTDGAEDLMVEAFVEALQDAGIEKKEIDAAWLGTCFDEVNVGKSAIPLAQALKLPSIPVTRVENFCATGTEAFRGACYAVASGACRIALALGVEKLKDTGYGGLPGFDTAMGTLNRFILPNFTAPGGFALMATRYFAKYGISPEEGKMALAKISSKSHRCGALNPKAHLRKEVSPEQVLKAPIIAWPLGLFDCCGVSDGAAAAIVTTPDVARGLGKTPVMVKALQIAATSGEEMLTTRWDGTYLKTTTEAAKRAYAEAGITRPREELSVLEVHDCFSITELVTYEDLQISERGRAIRDINEGFFELDGKIPCQSDGGLKCFGHPIGASGIRMIYEVYNQLLHRAGPRQIPDPRLGLTHNLGGIPSFSVCSVGIFGL</sequence>
<keyword evidence="4" id="KW-1185">Reference proteome</keyword>
<dbReference type="Pfam" id="PF22691">
    <property type="entry name" value="Thiolase_C_1"/>
    <property type="match status" value="1"/>
</dbReference>
<dbReference type="SUPFAM" id="SSF53901">
    <property type="entry name" value="Thiolase-like"/>
    <property type="match status" value="2"/>
</dbReference>
<dbReference type="EMBL" id="RJVA01000012">
    <property type="protein sequence ID" value="ROQ92161.1"/>
    <property type="molecule type" value="Genomic_DNA"/>
</dbReference>
<reference evidence="3 4" key="1">
    <citation type="submission" date="2018-11" db="EMBL/GenBank/DDBJ databases">
        <title>Genomic Encyclopedia of Type Strains, Phase IV (KMG-IV): sequencing the most valuable type-strain genomes for metagenomic binning, comparative biology and taxonomic classification.</title>
        <authorList>
            <person name="Goeker M."/>
        </authorList>
    </citation>
    <scope>NUCLEOTIDE SEQUENCE [LARGE SCALE GENOMIC DNA]</scope>
    <source>
        <strain evidence="3 4">DSM 22027</strain>
    </source>
</reference>
<dbReference type="PIRSF" id="PIRSF000429">
    <property type="entry name" value="Ac-CoA_Ac_transf"/>
    <property type="match status" value="1"/>
</dbReference>
<dbReference type="InterPro" id="IPR002155">
    <property type="entry name" value="Thiolase"/>
</dbReference>
<dbReference type="NCBIfam" id="NF004810">
    <property type="entry name" value="PRK06157.1"/>
    <property type="match status" value="1"/>
</dbReference>
<dbReference type="GO" id="GO:0003988">
    <property type="term" value="F:acetyl-CoA C-acyltransferase activity"/>
    <property type="evidence" value="ECO:0007669"/>
    <property type="project" value="UniProtKB-ARBA"/>
</dbReference>